<evidence type="ECO:0000256" key="6">
    <source>
        <dbReference type="ARBA" id="ARBA00022989"/>
    </source>
</evidence>
<name>B4R8I9_PHEZH</name>
<dbReference type="CDD" id="cd06261">
    <property type="entry name" value="TM_PBP2"/>
    <property type="match status" value="1"/>
</dbReference>
<gene>
    <name evidence="10" type="primary">potB</name>
    <name evidence="10" type="ordered locus">PHZ_c1202</name>
</gene>
<sequence length="294" mass="31989">MRRDRSGLAALLPYAWLLVFFGFPVLLVARLSLSDTALAMPPYAPRIDWSAGVAGLRAFLAGLDLETYARLAADRLYLDAYASSLRISATATVLLLLVGYPMAWGIVRCRPRLRSALVLAVILPFWTSFLIRIYAWIAILKPAGLLNAVLGAAGLPPVDLLNTEAAVILGLVYAYLPFMVLPLYAVLERRDERLVEAARDLGAGPLRAFWTVTFPLSLPGVAAGALLCFIPMAGEFVVPDLLGGSETLMLGRVIWTEFFANRDWPAASAVAIALLATLLVPILLFERQPRRVLG</sequence>
<evidence type="ECO:0000256" key="5">
    <source>
        <dbReference type="ARBA" id="ARBA00022692"/>
    </source>
</evidence>
<feature type="transmembrane region" description="Helical" evidence="8">
    <location>
        <begin position="165"/>
        <end position="187"/>
    </location>
</feature>
<dbReference type="STRING" id="450851.PHZ_c1202"/>
<feature type="transmembrane region" description="Helical" evidence="8">
    <location>
        <begin position="116"/>
        <end position="137"/>
    </location>
</feature>
<keyword evidence="3 8" id="KW-0813">Transport</keyword>
<dbReference type="GO" id="GO:0005886">
    <property type="term" value="C:plasma membrane"/>
    <property type="evidence" value="ECO:0007669"/>
    <property type="project" value="UniProtKB-SubCell"/>
</dbReference>
<dbReference type="PANTHER" id="PTHR42929:SF3">
    <property type="entry name" value="PUTRESCINE TRANSPORT SYSTEM PERMEASE PROTEIN POTH"/>
    <property type="match status" value="1"/>
</dbReference>
<reference evidence="10 11" key="1">
    <citation type="journal article" date="2008" name="BMC Genomics">
        <title>Complete genome of Phenylobacterium zucineum - a novel facultative intracellular bacterium isolated from human erythroleukemia cell line K562.</title>
        <authorList>
            <person name="Luo Y."/>
            <person name="Xu X."/>
            <person name="Ding Z."/>
            <person name="Liu Z."/>
            <person name="Zhang B."/>
            <person name="Yan Z."/>
            <person name="Sun J."/>
            <person name="Hu S."/>
            <person name="Hu X."/>
        </authorList>
    </citation>
    <scope>NUCLEOTIDE SEQUENCE [LARGE SCALE GENOMIC DNA]</scope>
    <source>
        <strain evidence="10 11">HLK1</strain>
    </source>
</reference>
<keyword evidence="5 8" id="KW-0812">Transmembrane</keyword>
<evidence type="ECO:0000256" key="7">
    <source>
        <dbReference type="ARBA" id="ARBA00023136"/>
    </source>
</evidence>
<keyword evidence="6 8" id="KW-1133">Transmembrane helix</keyword>
<evidence type="ECO:0000256" key="3">
    <source>
        <dbReference type="ARBA" id="ARBA00022448"/>
    </source>
</evidence>
<dbReference type="Gene3D" id="1.10.3720.10">
    <property type="entry name" value="MetI-like"/>
    <property type="match status" value="1"/>
</dbReference>
<comment type="similarity">
    <text evidence="2">Belongs to the binding-protein-dependent transport system permease family. CysTW subfamily.</text>
</comment>
<accession>B4R8I9</accession>
<dbReference type="SUPFAM" id="SSF161098">
    <property type="entry name" value="MetI-like"/>
    <property type="match status" value="1"/>
</dbReference>
<dbReference type="RefSeq" id="WP_012521761.1">
    <property type="nucleotide sequence ID" value="NC_011144.1"/>
</dbReference>
<dbReference type="eggNOG" id="COG1176">
    <property type="taxonomic scope" value="Bacteria"/>
</dbReference>
<evidence type="ECO:0000256" key="1">
    <source>
        <dbReference type="ARBA" id="ARBA00004651"/>
    </source>
</evidence>
<dbReference type="OrthoDB" id="7915284at2"/>
<comment type="subcellular location">
    <subcellularLocation>
        <location evidence="1 8">Cell membrane</location>
        <topology evidence="1 8">Multi-pass membrane protein</topology>
    </subcellularLocation>
</comment>
<dbReference type="KEGG" id="pzu:PHZ_c1202"/>
<protein>
    <submittedName>
        <fullName evidence="10">Spermidine/putrescine ABC transporter, permease protein</fullName>
    </submittedName>
</protein>
<feature type="transmembrane region" description="Helical" evidence="8">
    <location>
        <begin position="208"/>
        <end position="233"/>
    </location>
</feature>
<evidence type="ECO:0000256" key="8">
    <source>
        <dbReference type="RuleBase" id="RU363032"/>
    </source>
</evidence>
<keyword evidence="4" id="KW-1003">Cell membrane</keyword>
<organism evidence="10 11">
    <name type="scientific">Phenylobacterium zucineum (strain HLK1)</name>
    <dbReference type="NCBI Taxonomy" id="450851"/>
    <lineage>
        <taxon>Bacteria</taxon>
        <taxon>Pseudomonadati</taxon>
        <taxon>Pseudomonadota</taxon>
        <taxon>Alphaproteobacteria</taxon>
        <taxon>Caulobacterales</taxon>
        <taxon>Caulobacteraceae</taxon>
        <taxon>Phenylobacterium</taxon>
    </lineage>
</organism>
<evidence type="ECO:0000256" key="2">
    <source>
        <dbReference type="ARBA" id="ARBA00007069"/>
    </source>
</evidence>
<evidence type="ECO:0000313" key="11">
    <source>
        <dbReference type="Proteomes" id="UP000001868"/>
    </source>
</evidence>
<dbReference type="PROSITE" id="PS50928">
    <property type="entry name" value="ABC_TM1"/>
    <property type="match status" value="1"/>
</dbReference>
<feature type="domain" description="ABC transmembrane type-1" evidence="9">
    <location>
        <begin position="81"/>
        <end position="285"/>
    </location>
</feature>
<dbReference type="GO" id="GO:0055085">
    <property type="term" value="P:transmembrane transport"/>
    <property type="evidence" value="ECO:0007669"/>
    <property type="project" value="InterPro"/>
</dbReference>
<dbReference type="InterPro" id="IPR035906">
    <property type="entry name" value="MetI-like_sf"/>
</dbReference>
<keyword evidence="7 8" id="KW-0472">Membrane</keyword>
<dbReference type="AlphaFoldDB" id="B4R8I9"/>
<dbReference type="EMBL" id="CP000747">
    <property type="protein sequence ID" value="ACG77616.1"/>
    <property type="molecule type" value="Genomic_DNA"/>
</dbReference>
<dbReference type="Pfam" id="PF00528">
    <property type="entry name" value="BPD_transp_1"/>
    <property type="match status" value="1"/>
</dbReference>
<dbReference type="Proteomes" id="UP000001868">
    <property type="component" value="Chromosome"/>
</dbReference>
<dbReference type="HOGENOM" id="CLU_016047_18_3_5"/>
<keyword evidence="11" id="KW-1185">Reference proteome</keyword>
<dbReference type="InterPro" id="IPR000515">
    <property type="entry name" value="MetI-like"/>
</dbReference>
<feature type="transmembrane region" description="Helical" evidence="8">
    <location>
        <begin position="85"/>
        <end position="104"/>
    </location>
</feature>
<dbReference type="PANTHER" id="PTHR42929">
    <property type="entry name" value="INNER MEMBRANE ABC TRANSPORTER PERMEASE PROTEIN YDCU-RELATED-RELATED"/>
    <property type="match status" value="1"/>
</dbReference>
<feature type="transmembrane region" description="Helical" evidence="8">
    <location>
        <begin position="264"/>
        <end position="285"/>
    </location>
</feature>
<evidence type="ECO:0000313" key="10">
    <source>
        <dbReference type="EMBL" id="ACG77616.1"/>
    </source>
</evidence>
<proteinExistence type="inferred from homology"/>
<evidence type="ECO:0000259" key="9">
    <source>
        <dbReference type="PROSITE" id="PS50928"/>
    </source>
</evidence>
<feature type="transmembrane region" description="Helical" evidence="8">
    <location>
        <begin position="12"/>
        <end position="33"/>
    </location>
</feature>
<evidence type="ECO:0000256" key="4">
    <source>
        <dbReference type="ARBA" id="ARBA00022475"/>
    </source>
</evidence>